<evidence type="ECO:0000256" key="1">
    <source>
        <dbReference type="SAM" id="MobiDB-lite"/>
    </source>
</evidence>
<comment type="caution">
    <text evidence="2">The sequence shown here is derived from an EMBL/GenBank/DDBJ whole genome shotgun (WGS) entry which is preliminary data.</text>
</comment>
<evidence type="ECO:0000313" key="3">
    <source>
        <dbReference type="Proteomes" id="UP001208570"/>
    </source>
</evidence>
<reference evidence="2" key="1">
    <citation type="journal article" date="2023" name="Mol. Biol. Evol.">
        <title>Third-Generation Sequencing Reveals the Adaptive Role of the Epigenome in Three Deep-Sea Polychaetes.</title>
        <authorList>
            <person name="Perez M."/>
            <person name="Aroh O."/>
            <person name="Sun Y."/>
            <person name="Lan Y."/>
            <person name="Juniper S.K."/>
            <person name="Young C.R."/>
            <person name="Angers B."/>
            <person name="Qian P.Y."/>
        </authorList>
    </citation>
    <scope>NUCLEOTIDE SEQUENCE</scope>
    <source>
        <strain evidence="2">P08H-3</strain>
    </source>
</reference>
<feature type="compositionally biased region" description="Polar residues" evidence="1">
    <location>
        <begin position="85"/>
        <end position="101"/>
    </location>
</feature>
<name>A0AAD9NIH1_9ANNE</name>
<accession>A0AAD9NIH1</accession>
<organism evidence="2 3">
    <name type="scientific">Paralvinella palmiformis</name>
    <dbReference type="NCBI Taxonomy" id="53620"/>
    <lineage>
        <taxon>Eukaryota</taxon>
        <taxon>Metazoa</taxon>
        <taxon>Spiralia</taxon>
        <taxon>Lophotrochozoa</taxon>
        <taxon>Annelida</taxon>
        <taxon>Polychaeta</taxon>
        <taxon>Sedentaria</taxon>
        <taxon>Canalipalpata</taxon>
        <taxon>Terebellida</taxon>
        <taxon>Terebelliformia</taxon>
        <taxon>Alvinellidae</taxon>
        <taxon>Paralvinella</taxon>
    </lineage>
</organism>
<feature type="compositionally biased region" description="Low complexity" evidence="1">
    <location>
        <begin position="19"/>
        <end position="60"/>
    </location>
</feature>
<keyword evidence="3" id="KW-1185">Reference proteome</keyword>
<sequence length="107" mass="11858">MEDEEDGELRRSSYRHRSTSGTSRCSISSITSTHRPLTTSQQHSFSSSHSSMSYPYSTPSSPAPLAPEANVSTQAGSDRVEKINSSDQSSFIRQSHENYSPQVERKC</sequence>
<dbReference type="Proteomes" id="UP001208570">
    <property type="component" value="Unassembled WGS sequence"/>
</dbReference>
<evidence type="ECO:0000313" key="2">
    <source>
        <dbReference type="EMBL" id="KAK2169526.1"/>
    </source>
</evidence>
<dbReference type="AlphaFoldDB" id="A0AAD9NIH1"/>
<gene>
    <name evidence="2" type="ORF">LSH36_9g13000</name>
</gene>
<dbReference type="EMBL" id="JAODUP010000009">
    <property type="protein sequence ID" value="KAK2169526.1"/>
    <property type="molecule type" value="Genomic_DNA"/>
</dbReference>
<protein>
    <submittedName>
        <fullName evidence="2">Uncharacterized protein</fullName>
    </submittedName>
</protein>
<feature type="region of interest" description="Disordered" evidence="1">
    <location>
        <begin position="1"/>
        <end position="107"/>
    </location>
</feature>
<proteinExistence type="predicted"/>